<gene>
    <name evidence="15" type="ORF">SAMN03080610_01761</name>
</gene>
<dbReference type="Proteomes" id="UP000199347">
    <property type="component" value="Unassembled WGS sequence"/>
</dbReference>
<dbReference type="GO" id="GO:0003904">
    <property type="term" value="F:deoxyribodipyrimidine photo-lyase activity"/>
    <property type="evidence" value="ECO:0007669"/>
    <property type="project" value="UniProtKB-EC"/>
</dbReference>
<evidence type="ECO:0000256" key="2">
    <source>
        <dbReference type="ARBA" id="ARBA00001974"/>
    </source>
</evidence>
<keyword evidence="16" id="KW-1185">Reference proteome</keyword>
<dbReference type="InterPro" id="IPR036155">
    <property type="entry name" value="Crypto/Photolyase_N_sf"/>
</dbReference>
<comment type="cofactor">
    <cofactor evidence="2">
        <name>FAD</name>
        <dbReference type="ChEBI" id="CHEBI:57692"/>
    </cofactor>
</comment>
<dbReference type="PANTHER" id="PTHR10211:SF0">
    <property type="entry name" value="DEOXYRIBODIPYRIMIDINE PHOTO-LYASE"/>
    <property type="match status" value="1"/>
</dbReference>
<dbReference type="InterPro" id="IPR036134">
    <property type="entry name" value="Crypto/Photolyase_FAD-like_sf"/>
</dbReference>
<dbReference type="PANTHER" id="PTHR10211">
    <property type="entry name" value="DEOXYRIBODIPYRIMIDINE PHOTOLYASE"/>
    <property type="match status" value="1"/>
</dbReference>
<evidence type="ECO:0000256" key="1">
    <source>
        <dbReference type="ARBA" id="ARBA00001932"/>
    </source>
</evidence>
<evidence type="ECO:0000256" key="6">
    <source>
        <dbReference type="ARBA" id="ARBA00022630"/>
    </source>
</evidence>
<dbReference type="GO" id="GO:0003677">
    <property type="term" value="F:DNA binding"/>
    <property type="evidence" value="ECO:0007669"/>
    <property type="project" value="UniProtKB-KW"/>
</dbReference>
<dbReference type="Gene3D" id="1.25.40.80">
    <property type="match status" value="1"/>
</dbReference>
<proteinExistence type="inferred from homology"/>
<dbReference type="FunFam" id="1.10.579.10:FF:000002">
    <property type="entry name" value="Deoxyribodipyrimidine photolyase"/>
    <property type="match status" value="1"/>
</dbReference>
<dbReference type="STRING" id="1120955.SAMN03080610_01761"/>
<evidence type="ECO:0000313" key="15">
    <source>
        <dbReference type="EMBL" id="SCZ34752.1"/>
    </source>
</evidence>
<dbReference type="InterPro" id="IPR006050">
    <property type="entry name" value="DNA_photolyase_N"/>
</dbReference>
<keyword evidence="10" id="KW-0234">DNA repair</keyword>
<evidence type="ECO:0000256" key="5">
    <source>
        <dbReference type="ARBA" id="ARBA00014046"/>
    </source>
</evidence>
<dbReference type="InterPro" id="IPR014729">
    <property type="entry name" value="Rossmann-like_a/b/a_fold"/>
</dbReference>
<evidence type="ECO:0000256" key="10">
    <source>
        <dbReference type="ARBA" id="ARBA00023204"/>
    </source>
</evidence>
<evidence type="ECO:0000256" key="12">
    <source>
        <dbReference type="ARBA" id="ARBA00031671"/>
    </source>
</evidence>
<dbReference type="EC" id="4.1.99.3" evidence="4"/>
<comment type="cofactor">
    <cofactor evidence="1">
        <name>(6R)-5,10-methylene-5,6,7,8-tetrahydrofolate</name>
        <dbReference type="ChEBI" id="CHEBI:15636"/>
    </cofactor>
</comment>
<dbReference type="EMBL" id="FMVW01000003">
    <property type="protein sequence ID" value="SCZ34752.1"/>
    <property type="molecule type" value="Genomic_DNA"/>
</dbReference>
<evidence type="ECO:0000256" key="3">
    <source>
        <dbReference type="ARBA" id="ARBA00006409"/>
    </source>
</evidence>
<dbReference type="AlphaFoldDB" id="A0A1G5NBJ4"/>
<evidence type="ECO:0000256" key="7">
    <source>
        <dbReference type="ARBA" id="ARBA00022763"/>
    </source>
</evidence>
<dbReference type="GO" id="GO:0000719">
    <property type="term" value="P:photoreactive repair"/>
    <property type="evidence" value="ECO:0007669"/>
    <property type="project" value="TreeGrafter"/>
</dbReference>
<evidence type="ECO:0000256" key="8">
    <source>
        <dbReference type="ARBA" id="ARBA00022827"/>
    </source>
</evidence>
<dbReference type="InterPro" id="IPR052219">
    <property type="entry name" value="Photolyase_Class-2"/>
</dbReference>
<keyword evidence="8" id="KW-0274">FAD</keyword>
<name>A0A1G5NBJ4_AFIMA</name>
<feature type="domain" description="Photolyase/cryptochrome alpha/beta" evidence="14">
    <location>
        <begin position="20"/>
        <end position="148"/>
    </location>
</feature>
<evidence type="ECO:0000259" key="14">
    <source>
        <dbReference type="PROSITE" id="PS51645"/>
    </source>
</evidence>
<dbReference type="SUPFAM" id="SSF48173">
    <property type="entry name" value="Cryptochrome/photolyase FAD-binding domain"/>
    <property type="match status" value="1"/>
</dbReference>
<evidence type="ECO:0000256" key="9">
    <source>
        <dbReference type="ARBA" id="ARBA00023125"/>
    </source>
</evidence>
<dbReference type="Pfam" id="PF00875">
    <property type="entry name" value="DNA_photolyase"/>
    <property type="match status" value="1"/>
</dbReference>
<reference evidence="15 16" key="1">
    <citation type="submission" date="2016-10" db="EMBL/GenBank/DDBJ databases">
        <authorList>
            <person name="de Groot N.N."/>
        </authorList>
    </citation>
    <scope>NUCLEOTIDE SEQUENCE [LARGE SCALE GENOMIC DNA]</scope>
    <source>
        <strain evidence="15 16">DSM 2698</strain>
    </source>
</reference>
<dbReference type="SUPFAM" id="SSF52425">
    <property type="entry name" value="Cryptochrome/photolyase, N-terminal domain"/>
    <property type="match status" value="1"/>
</dbReference>
<evidence type="ECO:0000256" key="4">
    <source>
        <dbReference type="ARBA" id="ARBA00013149"/>
    </source>
</evidence>
<organism evidence="15 16">
    <name type="scientific">Afifella marina DSM 2698</name>
    <dbReference type="NCBI Taxonomy" id="1120955"/>
    <lineage>
        <taxon>Bacteria</taxon>
        <taxon>Pseudomonadati</taxon>
        <taxon>Pseudomonadota</taxon>
        <taxon>Alphaproteobacteria</taxon>
        <taxon>Hyphomicrobiales</taxon>
        <taxon>Afifellaceae</taxon>
        <taxon>Afifella</taxon>
    </lineage>
</organism>
<evidence type="ECO:0000313" key="16">
    <source>
        <dbReference type="Proteomes" id="UP000199347"/>
    </source>
</evidence>
<keyword evidence="6" id="KW-0285">Flavoprotein</keyword>
<keyword evidence="9" id="KW-0238">DNA-binding</keyword>
<keyword evidence="7" id="KW-0227">DNA damage</keyword>
<keyword evidence="11 15" id="KW-0456">Lyase</keyword>
<dbReference type="Gene3D" id="3.40.50.620">
    <property type="entry name" value="HUPs"/>
    <property type="match status" value="1"/>
</dbReference>
<protein>
    <recommendedName>
        <fullName evidence="5">Deoxyribodipyrimidine photo-lyase</fullName>
        <ecNumber evidence="4">4.1.99.3</ecNumber>
    </recommendedName>
    <alternativeName>
        <fullName evidence="12">DNA photolyase</fullName>
    </alternativeName>
</protein>
<evidence type="ECO:0000256" key="13">
    <source>
        <dbReference type="ARBA" id="ARBA00033999"/>
    </source>
</evidence>
<accession>A0A1G5NBJ4</accession>
<comment type="catalytic activity">
    <reaction evidence="13">
        <text>cyclobutadipyrimidine (in DNA) = 2 pyrimidine residues (in DNA).</text>
        <dbReference type="EC" id="4.1.99.3"/>
    </reaction>
</comment>
<comment type="similarity">
    <text evidence="3">Belongs to the DNA photolyase class-2 family.</text>
</comment>
<dbReference type="Gene3D" id="1.10.579.10">
    <property type="entry name" value="DNA Cyclobutane Dipyrimidine Photolyase, subunit A, domain 3"/>
    <property type="match status" value="1"/>
</dbReference>
<evidence type="ECO:0000256" key="11">
    <source>
        <dbReference type="ARBA" id="ARBA00023239"/>
    </source>
</evidence>
<dbReference type="PROSITE" id="PS51645">
    <property type="entry name" value="PHR_CRY_ALPHA_BETA"/>
    <property type="match status" value="1"/>
</dbReference>
<sequence length="446" mass="50233">MTDDDPRLIPLNGKTPQEGQFVLYWMDRAQRVRLNHALSFAARQANRHECPLLVVMRLGGEEPSITRRQAKFMAEGIQELADELSHMGAGFVVLAEADDKAFCGLLGRTVIAITDVGHLRHHRQRRAWLGDNAPCQAIAVETDLVVPVGAASDKAEYAARTIRPKINRQLERFLVDQTDERPQKSFSGIALPAGLAPHDWEELAAVCDERGPEPVDWIRGGHSEAKRRLASFLANDLPRYDGERSDPTKCRVSHLSPYLRFGQISPIEIALKARAAKAEAAGFLEELIIRRELAANWCHYRDDYDRYEALPAWARATLERHSDDTRDPGYTAAEIEAGDTSDAAFNAAMREMKATGYLHNHLRMYWAKQILRWASSPQYALETIIALNNRYFLDGGDPNSFANNLWAFGLHDRPFQENAVYGTVRPMTQSGLRRKFDVDGYVKNAP</sequence>